<feature type="signal peptide" evidence="1">
    <location>
        <begin position="1"/>
        <end position="25"/>
    </location>
</feature>
<evidence type="ECO:0000313" key="4">
    <source>
        <dbReference type="EMBL" id="KAA0969367.1"/>
    </source>
</evidence>
<comment type="caution">
    <text evidence="4">The sequence shown here is derived from an EMBL/GenBank/DDBJ whole genome shotgun (WGS) entry which is preliminary data.</text>
</comment>
<dbReference type="Pfam" id="PF06742">
    <property type="entry name" value="DUF1214"/>
    <property type="match status" value="1"/>
</dbReference>
<sequence length="441" mass="48306">MDTACISRFVTGLICALTFATPSLAQPSYSDQDVSDAYLYIFGRLLVASRQQLDFQEGFEWNEIVHRKPGAVDWPNPNLDVAYSEAWVAVDETSCTIVSVPEIQDRYFTVQLLNGWGETLANINERVFPNKPYGDFAVCLIGAGVDLPADITARIDLPVKTSRLLTRVALGSDWDTADTLQHQFTLRATGSPELPDLPKTPILELTALPGVEAFEAAAAALDSEPDLNPGLEPLAAAARAIGEAVKDPAERERIDEIIRERAFADFAKAGAAIGHGTVSNGWARPATVGVYNIDYLTRTLINYGGIWANIAPEVMYYRASLDGDAARLSGDNTYTLTFSADALPARFARYFWSVIAVDTERFRVLPNPQERYLLNAETNPEYEADGSLTLHFAAEKPEGVPDGNWLPTPSGSLYRLTFRFYGPLDGVSNGTFWPPAVTKVN</sequence>
<dbReference type="OrthoDB" id="9777345at2"/>
<dbReference type="PANTHER" id="PTHR36509:SF2">
    <property type="entry name" value="BLL3101 PROTEIN"/>
    <property type="match status" value="1"/>
</dbReference>
<dbReference type="InterPro" id="IPR037050">
    <property type="entry name" value="DUF1254_sf"/>
</dbReference>
<dbReference type="Proteomes" id="UP000324738">
    <property type="component" value="Unassembled WGS sequence"/>
</dbReference>
<dbReference type="AlphaFoldDB" id="A0A5B0DRE4"/>
<protein>
    <submittedName>
        <fullName evidence="4">DUF1254 domain-containing protein</fullName>
    </submittedName>
</protein>
<gene>
    <name evidence="4" type="ORF">FPY71_12490</name>
</gene>
<feature type="domain" description="DUF1254" evidence="3">
    <location>
        <begin position="62"/>
        <end position="187"/>
    </location>
</feature>
<dbReference type="InterPro" id="IPR010621">
    <property type="entry name" value="DUF1214"/>
</dbReference>
<keyword evidence="5" id="KW-1185">Reference proteome</keyword>
<dbReference type="Gene3D" id="2.60.40.1610">
    <property type="entry name" value="Domain of unknown function DUF1254"/>
    <property type="match status" value="1"/>
</dbReference>
<dbReference type="Gene3D" id="2.60.120.600">
    <property type="entry name" value="Domain of unknown function DUF1214, C-terminal domain"/>
    <property type="match status" value="1"/>
</dbReference>
<proteinExistence type="predicted"/>
<evidence type="ECO:0000313" key="5">
    <source>
        <dbReference type="Proteomes" id="UP000324738"/>
    </source>
</evidence>
<keyword evidence="1" id="KW-0732">Signal</keyword>
<dbReference type="InterPro" id="IPR037049">
    <property type="entry name" value="DUF1214_C_sf"/>
</dbReference>
<accession>A0A5B0DRE4</accession>
<evidence type="ECO:0000259" key="3">
    <source>
        <dbReference type="Pfam" id="PF06863"/>
    </source>
</evidence>
<evidence type="ECO:0000256" key="1">
    <source>
        <dbReference type="SAM" id="SignalP"/>
    </source>
</evidence>
<evidence type="ECO:0000259" key="2">
    <source>
        <dbReference type="Pfam" id="PF06742"/>
    </source>
</evidence>
<dbReference type="PANTHER" id="PTHR36509">
    <property type="entry name" value="BLL3101 PROTEIN"/>
    <property type="match status" value="1"/>
</dbReference>
<name>A0A5B0DRE4_9HYPH</name>
<dbReference type="InterPro" id="IPR010679">
    <property type="entry name" value="DUF1254"/>
</dbReference>
<organism evidence="4 5">
    <name type="scientific">Aureimonas fodinaquatilis</name>
    <dbReference type="NCBI Taxonomy" id="2565783"/>
    <lineage>
        <taxon>Bacteria</taxon>
        <taxon>Pseudomonadati</taxon>
        <taxon>Pseudomonadota</taxon>
        <taxon>Alphaproteobacteria</taxon>
        <taxon>Hyphomicrobiales</taxon>
        <taxon>Aurantimonadaceae</taxon>
        <taxon>Aureimonas</taxon>
    </lineage>
</organism>
<reference evidence="4 5" key="1">
    <citation type="submission" date="2019-08" db="EMBL/GenBank/DDBJ databases">
        <title>Aureimonas fodiniaquatilis sp. nov., isolated from a coal mine wastewater.</title>
        <authorList>
            <person name="Kim W."/>
        </authorList>
    </citation>
    <scope>NUCLEOTIDE SEQUENCE [LARGE SCALE GENOMIC DNA]</scope>
    <source>
        <strain evidence="4 5">CAU 1482</strain>
    </source>
</reference>
<dbReference type="EMBL" id="VTWH01000003">
    <property type="protein sequence ID" value="KAA0969367.1"/>
    <property type="molecule type" value="Genomic_DNA"/>
</dbReference>
<feature type="domain" description="DUF1214" evidence="2">
    <location>
        <begin position="313"/>
        <end position="423"/>
    </location>
</feature>
<dbReference type="Pfam" id="PF06863">
    <property type="entry name" value="DUF1254"/>
    <property type="match status" value="1"/>
</dbReference>
<feature type="chain" id="PRO_5022895755" evidence="1">
    <location>
        <begin position="26"/>
        <end position="441"/>
    </location>
</feature>
<dbReference type="SUPFAM" id="SSF160935">
    <property type="entry name" value="VPA0735-like"/>
    <property type="match status" value="1"/>
</dbReference>